<reference evidence="4 5" key="1">
    <citation type="submission" date="2024-10" db="EMBL/GenBank/DDBJ databases">
        <authorList>
            <person name="Kim D."/>
        </authorList>
    </citation>
    <scope>NUCLEOTIDE SEQUENCE [LARGE SCALE GENOMIC DNA]</scope>
    <source>
        <strain evidence="4">BH-2024</strain>
    </source>
</reference>
<feature type="compositionally biased region" description="Basic and acidic residues" evidence="2">
    <location>
        <begin position="513"/>
        <end position="526"/>
    </location>
</feature>
<keyword evidence="1" id="KW-0175">Coiled coil</keyword>
<feature type="region of interest" description="Disordered" evidence="2">
    <location>
        <begin position="55"/>
        <end position="109"/>
    </location>
</feature>
<feature type="compositionally biased region" description="Polar residues" evidence="2">
    <location>
        <begin position="678"/>
        <end position="687"/>
    </location>
</feature>
<feature type="signal peptide" evidence="3">
    <location>
        <begin position="1"/>
        <end position="16"/>
    </location>
</feature>
<feature type="region of interest" description="Disordered" evidence="2">
    <location>
        <begin position="509"/>
        <end position="726"/>
    </location>
</feature>
<feature type="coiled-coil region" evidence="1">
    <location>
        <begin position="742"/>
        <end position="783"/>
    </location>
</feature>
<proteinExistence type="predicted"/>
<keyword evidence="3" id="KW-0732">Signal</keyword>
<feature type="compositionally biased region" description="Basic and acidic residues" evidence="2">
    <location>
        <begin position="693"/>
        <end position="710"/>
    </location>
</feature>
<dbReference type="EMBL" id="JBICBT010000819">
    <property type="protein sequence ID" value="KAL3098863.1"/>
    <property type="molecule type" value="Genomic_DNA"/>
</dbReference>
<feature type="region of interest" description="Disordered" evidence="2">
    <location>
        <begin position="1110"/>
        <end position="1134"/>
    </location>
</feature>
<evidence type="ECO:0000313" key="5">
    <source>
        <dbReference type="Proteomes" id="UP001620626"/>
    </source>
</evidence>
<evidence type="ECO:0000256" key="1">
    <source>
        <dbReference type="SAM" id="Coils"/>
    </source>
</evidence>
<feature type="compositionally biased region" description="Low complexity" evidence="2">
    <location>
        <begin position="711"/>
        <end position="722"/>
    </location>
</feature>
<dbReference type="AlphaFoldDB" id="A0ABD2K7N8"/>
<feature type="coiled-coil region" evidence="1">
    <location>
        <begin position="204"/>
        <end position="231"/>
    </location>
</feature>
<dbReference type="Proteomes" id="UP001620626">
    <property type="component" value="Unassembled WGS sequence"/>
</dbReference>
<feature type="compositionally biased region" description="Acidic residues" evidence="2">
    <location>
        <begin position="564"/>
        <end position="595"/>
    </location>
</feature>
<feature type="compositionally biased region" description="Low complexity" evidence="2">
    <location>
        <begin position="990"/>
        <end position="1013"/>
    </location>
</feature>
<keyword evidence="5" id="KW-1185">Reference proteome</keyword>
<accession>A0ABD2K7N8</accession>
<feature type="region of interest" description="Disordered" evidence="2">
    <location>
        <begin position="977"/>
        <end position="1033"/>
    </location>
</feature>
<comment type="caution">
    <text evidence="4">The sequence shown here is derived from an EMBL/GenBank/DDBJ whole genome shotgun (WGS) entry which is preliminary data.</text>
</comment>
<feature type="compositionally biased region" description="Basic and acidic residues" evidence="2">
    <location>
        <begin position="534"/>
        <end position="544"/>
    </location>
</feature>
<gene>
    <name evidence="4" type="ORF">niasHT_024618</name>
</gene>
<sequence length="1134" mass="130153">MPFAYLALNFIGIASAGTVEEGQQTSKTGSGFSSAHRIDIGTAYAMAAHDTTPNYYPYQQKHYGSGGGSRRQRRGNSKSNEDSPRLKQQQQQEPLNLPTRGTTSLRRNAKAKSGQLLAIELLTDREAENRAAKKINEQLSNLTLGVVLAESYEQLTKLKELLKLALYFQQLLELFNKEWRNERELLEDAKTVLIQMDSSKKGQMADQQKLVADLQKNMNQMEEISGKIKNEMDGLLKMAESDEEFYFARHINRMKERDNQSPFLHDTIVSWEKQKPYEWDRQQMRIWVKRHSTNEAANELHPLYPLAKRNDTNERLVRNISHLLMLDAAFDREARELCRQFAARVPLRNWAVIAKDMDDEAIKKFVVRPLKQFEGLDVEFNAKIQPEQVDEATADQVEEKHEQKHNAIKEMWHKFLHLFNPYDARDVDTHQRELSAQQEKCVWEMLSAMSQGEREKAKECVKGSLFIQLFIEQVFSEEQSQKLQEAKDNVDELKEVLAQLERKFQEFKAQQQKAERDAKEVKEAYERRRRTRRGIGEKSGEKVPKSAAKNKGKAKMEEAHYHDDDDDDDVDDNDDDEDDSESDTTESSGNEEEAESSSAKNKGRSATSKFKRIMSGITPKRKTKADKASKSNEEEEKHDEMMMASEDEEKMMKKQKQKQWKMPTFEPPPSARRKSSRQRNAPSTSSRNTKRQQQHEPLRQIDEDSREGVHSSDGSGTSAAGAGHRRLTKNSISTNYYINEWIDQQPEEYDSYNDRINKLRAQLREAEDEYKKQEKGLKGMLNVRKHYRRLRLNKKSKSNSSQQPIVNFFGLHNELMAEWGPSSNNSSAEEKAIFMKIYDDVVENAKKQIEEHLRRCKKPALLNEYLEKRARELFAAGPGQDFLRNMLQLSSQMTAAEKSLCAQEFRRLNHCAVYEIPEKMELNGSGVKPTRDAAHAAAGMMEHDNNVDYACFFHDKVQDCYEEEDDPALLQEWEQLKRQTQSDVQQNRHSGSINSASGRSSDASVASDRAASSPLVSDHGDNSPPPMMTEQFYDSGTDFAADLDREHNSLNETINTELAGNGSSSSDSAFPEIELEHKTESPTVLKNIRTSQTPLRISTRTQNAKVLERYDSRGEVIETIKPSKIGRKKTNPKY</sequence>
<feature type="compositionally biased region" description="Basic and acidic residues" evidence="2">
    <location>
        <begin position="554"/>
        <end position="563"/>
    </location>
</feature>
<evidence type="ECO:0000256" key="2">
    <source>
        <dbReference type="SAM" id="MobiDB-lite"/>
    </source>
</evidence>
<name>A0ABD2K7N8_9BILA</name>
<feature type="compositionally biased region" description="Basic residues" evidence="2">
    <location>
        <begin position="1124"/>
        <end position="1134"/>
    </location>
</feature>
<feature type="compositionally biased region" description="Polar residues" evidence="2">
    <location>
        <begin position="978"/>
        <end position="989"/>
    </location>
</feature>
<evidence type="ECO:0000256" key="3">
    <source>
        <dbReference type="SAM" id="SignalP"/>
    </source>
</evidence>
<protein>
    <submittedName>
        <fullName evidence="4">Uncharacterized protein</fullName>
    </submittedName>
</protein>
<organism evidence="4 5">
    <name type="scientific">Heterodera trifolii</name>
    <dbReference type="NCBI Taxonomy" id="157864"/>
    <lineage>
        <taxon>Eukaryota</taxon>
        <taxon>Metazoa</taxon>
        <taxon>Ecdysozoa</taxon>
        <taxon>Nematoda</taxon>
        <taxon>Chromadorea</taxon>
        <taxon>Rhabditida</taxon>
        <taxon>Tylenchina</taxon>
        <taxon>Tylenchomorpha</taxon>
        <taxon>Tylenchoidea</taxon>
        <taxon>Heteroderidae</taxon>
        <taxon>Heteroderinae</taxon>
        <taxon>Heterodera</taxon>
    </lineage>
</organism>
<feature type="compositionally biased region" description="Polar residues" evidence="2">
    <location>
        <begin position="86"/>
        <end position="106"/>
    </location>
</feature>
<evidence type="ECO:0000313" key="4">
    <source>
        <dbReference type="EMBL" id="KAL3098863.1"/>
    </source>
</evidence>
<feature type="chain" id="PRO_5044765588" evidence="3">
    <location>
        <begin position="17"/>
        <end position="1134"/>
    </location>
</feature>